<sequence>TDFRYAEAYRRLIESPLLPVRSEEE</sequence>
<dbReference type="AlphaFoldDB" id="A0A6J4VTX7"/>
<gene>
    <name evidence="1" type="ORF">AVDCRST_MAG19-4951</name>
</gene>
<dbReference type="EMBL" id="CADCWL010000262">
    <property type="protein sequence ID" value="CAA9586795.1"/>
    <property type="molecule type" value="Genomic_DNA"/>
</dbReference>
<name>A0A6J4VTX7_9BACT</name>
<proteinExistence type="predicted"/>
<evidence type="ECO:0000313" key="1">
    <source>
        <dbReference type="EMBL" id="CAA9586795.1"/>
    </source>
</evidence>
<accession>A0A6J4VTX7</accession>
<organism evidence="1">
    <name type="scientific">uncultured Thermomicrobiales bacterium</name>
    <dbReference type="NCBI Taxonomy" id="1645740"/>
    <lineage>
        <taxon>Bacteria</taxon>
        <taxon>Pseudomonadati</taxon>
        <taxon>Thermomicrobiota</taxon>
        <taxon>Thermomicrobia</taxon>
        <taxon>Thermomicrobiales</taxon>
        <taxon>environmental samples</taxon>
    </lineage>
</organism>
<feature type="non-terminal residue" evidence="1">
    <location>
        <position position="1"/>
    </location>
</feature>
<protein>
    <submittedName>
        <fullName evidence="1">Uncharacterized protein</fullName>
    </submittedName>
</protein>
<reference evidence="1" key="1">
    <citation type="submission" date="2020-02" db="EMBL/GenBank/DDBJ databases">
        <authorList>
            <person name="Meier V. D."/>
        </authorList>
    </citation>
    <scope>NUCLEOTIDE SEQUENCE</scope>
    <source>
        <strain evidence="1">AVDCRST_MAG19</strain>
    </source>
</reference>